<keyword evidence="2" id="KW-0175">Coiled coil</keyword>
<dbReference type="AlphaFoldDB" id="A0A8S1YDQ7"/>
<keyword evidence="4" id="KW-1185">Reference proteome</keyword>
<evidence type="ECO:0000256" key="1">
    <source>
        <dbReference type="PROSITE-ProRule" id="PRU00339"/>
    </source>
</evidence>
<name>A0A8S1YDQ7_PAROT</name>
<feature type="coiled-coil region" evidence="2">
    <location>
        <begin position="205"/>
        <end position="246"/>
    </location>
</feature>
<gene>
    <name evidence="3" type="ORF">POCTA_138.1.T1550084</name>
</gene>
<dbReference type="PROSITE" id="PS50005">
    <property type="entry name" value="TPR"/>
    <property type="match status" value="1"/>
</dbReference>
<dbReference type="InterPro" id="IPR019734">
    <property type="entry name" value="TPR_rpt"/>
</dbReference>
<evidence type="ECO:0000313" key="4">
    <source>
        <dbReference type="Proteomes" id="UP000683925"/>
    </source>
</evidence>
<dbReference type="EMBL" id="CAJJDP010000157">
    <property type="protein sequence ID" value="CAD8211751.1"/>
    <property type="molecule type" value="Genomic_DNA"/>
</dbReference>
<dbReference type="Proteomes" id="UP000683925">
    <property type="component" value="Unassembled WGS sequence"/>
</dbReference>
<feature type="coiled-coil region" evidence="2">
    <location>
        <begin position="8"/>
        <end position="76"/>
    </location>
</feature>
<accession>A0A8S1YDQ7</accession>
<dbReference type="OrthoDB" id="300746at2759"/>
<keyword evidence="1" id="KW-0802">TPR repeat</keyword>
<dbReference type="SMART" id="SM00671">
    <property type="entry name" value="SEL1"/>
    <property type="match status" value="5"/>
</dbReference>
<proteinExistence type="predicted"/>
<organism evidence="3 4">
    <name type="scientific">Paramecium octaurelia</name>
    <dbReference type="NCBI Taxonomy" id="43137"/>
    <lineage>
        <taxon>Eukaryota</taxon>
        <taxon>Sar</taxon>
        <taxon>Alveolata</taxon>
        <taxon>Ciliophora</taxon>
        <taxon>Intramacronucleata</taxon>
        <taxon>Oligohymenophorea</taxon>
        <taxon>Peniculida</taxon>
        <taxon>Parameciidae</taxon>
        <taxon>Paramecium</taxon>
    </lineage>
</organism>
<protein>
    <submittedName>
        <fullName evidence="3">Uncharacterized protein</fullName>
    </submittedName>
</protein>
<comment type="caution">
    <text evidence="3">The sequence shown here is derived from an EMBL/GenBank/DDBJ whole genome shotgun (WGS) entry which is preliminary data.</text>
</comment>
<dbReference type="OMA" id="GHIEACL"/>
<sequence length="612" mass="71316">MNLIDYLKQCKEKQIKKAEADIHHFNKKINDASTQKMFEKLSAGVITLPYLSQQQKTEMQRELKKLQKIMDDISSKQCAFNIHINKYADTQSKKTFTSALELQHAGQQLLLSTFCNHKTQLQTFLTKYNNLISYIPFWENAQQLESKYNPIDIDFNLIQSMLDELQFNYTNMKKEQEKNKKLHKVASIQTNPNQQEVIYKEKEVIKEIYKDNPQQQLQIDELKKQITKLKEEISNLKTQNQLLQAHELTYGLNCMQDIQAGIQMYIQIGTADSKNSLAQLYQQGKMIAQNIKLARQIYKANIKTNNLQSIFQYGKIELINKKKIQKGIQYIKQAADQGHIEACLDLAILYYQGVQQNNEFLFQKNQQLAKQYANKGQHTSRGMCDLGIIETDSLKSINYLNEAIKKEYTPAFYYLGLHYLQDQEKEKGLSLLLQGALNQDLRCVEELYQYLYEDSLNSNSLNKFQDYLQLLAVTKQSSEAFYYLGLCNNNNLLLQQTYYQLGSKLNNQKCLDKLSEINKDVQIYSQIVEMGQNQALFQLGQHYEQQGKYLNAIDYYKQSKSQQSYNRISQIYQSQLKNDALAKEYEQLAFVSPRFDSESEIAQSLIITQSKS</sequence>
<evidence type="ECO:0000313" key="3">
    <source>
        <dbReference type="EMBL" id="CAD8211751.1"/>
    </source>
</evidence>
<evidence type="ECO:0000256" key="2">
    <source>
        <dbReference type="SAM" id="Coils"/>
    </source>
</evidence>
<reference evidence="3" key="1">
    <citation type="submission" date="2021-01" db="EMBL/GenBank/DDBJ databases">
        <authorList>
            <consortium name="Genoscope - CEA"/>
            <person name="William W."/>
        </authorList>
    </citation>
    <scope>NUCLEOTIDE SEQUENCE</scope>
</reference>
<feature type="repeat" description="TPR" evidence="1">
    <location>
        <begin position="533"/>
        <end position="566"/>
    </location>
</feature>
<dbReference type="InterPro" id="IPR006597">
    <property type="entry name" value="Sel1-like"/>
</dbReference>